<dbReference type="Pfam" id="PF11185">
    <property type="entry name" value="DUF2971"/>
    <property type="match status" value="1"/>
</dbReference>
<keyword evidence="2" id="KW-1185">Reference proteome</keyword>
<comment type="caution">
    <text evidence="1">The sequence shown here is derived from an EMBL/GenBank/DDBJ whole genome shotgun (WGS) entry which is preliminary data.</text>
</comment>
<accession>A0ABT3M561</accession>
<gene>
    <name evidence="1" type="ORF">ND855_05285</name>
</gene>
<dbReference type="InterPro" id="IPR021352">
    <property type="entry name" value="DUF2971"/>
</dbReference>
<reference evidence="1 2" key="1">
    <citation type="submission" date="2022-06" db="EMBL/GenBank/DDBJ databases">
        <title>Leptospira isolates from biofilms formed at urban environments.</title>
        <authorList>
            <person name="Ribeiro P.S."/>
            <person name="Sousa T."/>
            <person name="Carvalho N."/>
            <person name="Aburjaile F."/>
            <person name="Neves F."/>
            <person name="Oliveira D."/>
            <person name="Blanco L."/>
            <person name="Lima J."/>
            <person name="Costa F."/>
            <person name="Brenig B."/>
            <person name="Soares S."/>
            <person name="Ramos R."/>
            <person name="Goes-Neto A."/>
            <person name="Matiuzzi M."/>
            <person name="Azevedo V."/>
            <person name="Ristow P."/>
        </authorList>
    </citation>
    <scope>NUCLEOTIDE SEQUENCE [LARGE SCALE GENOMIC DNA]</scope>
    <source>
        <strain evidence="1 2">VSF14</strain>
    </source>
</reference>
<name>A0ABT3M561_9LEPT</name>
<proteinExistence type="predicted"/>
<dbReference type="RefSeq" id="WP_265357492.1">
    <property type="nucleotide sequence ID" value="NZ_JAMQPR010000001.1"/>
</dbReference>
<dbReference type="EMBL" id="JAMQPR010000001">
    <property type="protein sequence ID" value="MCW7503529.1"/>
    <property type="molecule type" value="Genomic_DNA"/>
</dbReference>
<protein>
    <submittedName>
        <fullName evidence="1">DUF2971 domain-containing protein</fullName>
    </submittedName>
</protein>
<evidence type="ECO:0000313" key="2">
    <source>
        <dbReference type="Proteomes" id="UP001208794"/>
    </source>
</evidence>
<sequence>MNHYIFFDKLLDLISKTFSKYLYDIEKEIVHYTNLSGLYGIIGTKKIWATNAYFLNDTSEYIYSINKFKETLQKQNLKIKHKRFKYFSESILTYLEINNHFPPIYTISFSENPDSLGQWRGYGELNRAFNLKFSSSKLWALSGGDVYMLKVVYDELVQNQLIIEIIKNSFNYYTAIKSSDSKKIGLFMNHLSFILNLFLPIIKNPHFKEEAEVRLIINLGYQGENPRFNVQHRIGKHSLIPYVEYSLMPNPSFNISYTDIPALTGITIGPNAYPELAIGSIVSYLQNHKEYNLNAIKITQSKIPFRL</sequence>
<organism evidence="1 2">
    <name type="scientific">Leptospira paudalimensis</name>
    <dbReference type="NCBI Taxonomy" id="2950024"/>
    <lineage>
        <taxon>Bacteria</taxon>
        <taxon>Pseudomonadati</taxon>
        <taxon>Spirochaetota</taxon>
        <taxon>Spirochaetia</taxon>
        <taxon>Leptospirales</taxon>
        <taxon>Leptospiraceae</taxon>
        <taxon>Leptospira</taxon>
    </lineage>
</organism>
<dbReference type="Proteomes" id="UP001208794">
    <property type="component" value="Unassembled WGS sequence"/>
</dbReference>
<evidence type="ECO:0000313" key="1">
    <source>
        <dbReference type="EMBL" id="MCW7503529.1"/>
    </source>
</evidence>